<evidence type="ECO:0000313" key="2">
    <source>
        <dbReference type="Proteomes" id="UP000299102"/>
    </source>
</evidence>
<protein>
    <submittedName>
        <fullName evidence="1">Uncharacterized protein</fullName>
    </submittedName>
</protein>
<dbReference type="Proteomes" id="UP000299102">
    <property type="component" value="Unassembled WGS sequence"/>
</dbReference>
<gene>
    <name evidence="1" type="ORF">EVAR_34379_1</name>
</gene>
<dbReference type="AlphaFoldDB" id="A0A4C1YNK7"/>
<dbReference type="EMBL" id="BGZK01001348">
    <property type="protein sequence ID" value="GBP77836.1"/>
    <property type="molecule type" value="Genomic_DNA"/>
</dbReference>
<comment type="caution">
    <text evidence="1">The sequence shown here is derived from an EMBL/GenBank/DDBJ whole genome shotgun (WGS) entry which is preliminary data.</text>
</comment>
<accession>A0A4C1YNK7</accession>
<sequence length="149" mass="16047">MRANSRVAGIELDTSWLEVNVLVTELPPLELSSQTLDSNLDVVGSTKCTSWTGDTPLAGYGREVTASAVLFRPGSENAGGRVSPFNDASFIKYSVPTPESDTVLFLGIADVYEGQAVRLPDWRSGVVTLLAVLGVGVRFPHKTNIYLFD</sequence>
<name>A0A4C1YNK7_EUMVA</name>
<organism evidence="1 2">
    <name type="scientific">Eumeta variegata</name>
    <name type="common">Bagworm moth</name>
    <name type="synonym">Eumeta japonica</name>
    <dbReference type="NCBI Taxonomy" id="151549"/>
    <lineage>
        <taxon>Eukaryota</taxon>
        <taxon>Metazoa</taxon>
        <taxon>Ecdysozoa</taxon>
        <taxon>Arthropoda</taxon>
        <taxon>Hexapoda</taxon>
        <taxon>Insecta</taxon>
        <taxon>Pterygota</taxon>
        <taxon>Neoptera</taxon>
        <taxon>Endopterygota</taxon>
        <taxon>Lepidoptera</taxon>
        <taxon>Glossata</taxon>
        <taxon>Ditrysia</taxon>
        <taxon>Tineoidea</taxon>
        <taxon>Psychidae</taxon>
        <taxon>Oiketicinae</taxon>
        <taxon>Eumeta</taxon>
    </lineage>
</organism>
<proteinExistence type="predicted"/>
<evidence type="ECO:0000313" key="1">
    <source>
        <dbReference type="EMBL" id="GBP77836.1"/>
    </source>
</evidence>
<reference evidence="1 2" key="1">
    <citation type="journal article" date="2019" name="Commun. Biol.">
        <title>The bagworm genome reveals a unique fibroin gene that provides high tensile strength.</title>
        <authorList>
            <person name="Kono N."/>
            <person name="Nakamura H."/>
            <person name="Ohtoshi R."/>
            <person name="Tomita M."/>
            <person name="Numata K."/>
            <person name="Arakawa K."/>
        </authorList>
    </citation>
    <scope>NUCLEOTIDE SEQUENCE [LARGE SCALE GENOMIC DNA]</scope>
</reference>
<keyword evidence="2" id="KW-1185">Reference proteome</keyword>